<dbReference type="RefSeq" id="WP_159552679.1">
    <property type="nucleotide sequence ID" value="NZ_CP035042.1"/>
</dbReference>
<organism evidence="1 2">
    <name type="scientific">Billgrantia tianxiuensis</name>
    <dbReference type="NCBI Taxonomy" id="2497861"/>
    <lineage>
        <taxon>Bacteria</taxon>
        <taxon>Pseudomonadati</taxon>
        <taxon>Pseudomonadota</taxon>
        <taxon>Gammaproteobacteria</taxon>
        <taxon>Oceanospirillales</taxon>
        <taxon>Halomonadaceae</taxon>
        <taxon>Billgrantia</taxon>
    </lineage>
</organism>
<accession>A0A6I6SS06</accession>
<keyword evidence="2" id="KW-1185">Reference proteome</keyword>
<reference evidence="1 2" key="1">
    <citation type="submission" date="2019-01" db="EMBL/GenBank/DDBJ databases">
        <title>Complete genome of a denitifying bacterium Halomons sp. BC-M4-5.</title>
        <authorList>
            <person name="Wang L."/>
            <person name="Shao Z."/>
        </authorList>
    </citation>
    <scope>NUCLEOTIDE SEQUENCE [LARGE SCALE GENOMIC DNA]</scope>
    <source>
        <strain evidence="1 2">BC-M4-5</strain>
    </source>
</reference>
<protein>
    <submittedName>
        <fullName evidence="1">Uncharacterized protein</fullName>
    </submittedName>
</protein>
<sequence length="180" mass="20621">MSPEFKQWVNQVIAKGDKGVAEAILEIDQEGRYAYVHVNAAWRAWLAQQEKIEALEAHVEAVADAIGFPPRNENRRRTSVVVTNIENARRFADYLHAAEQEFLMVPGEPDDDYPDDEPEDDCLVNSWGAKSREDYVEQFRRALDRLVTQKLPVCSKRIAELEKEVAELRRQAEDQPPCSP</sequence>
<dbReference type="Proteomes" id="UP000464013">
    <property type="component" value="Chromosome"/>
</dbReference>
<evidence type="ECO:0000313" key="1">
    <source>
        <dbReference type="EMBL" id="QHC50437.1"/>
    </source>
</evidence>
<gene>
    <name evidence="1" type="ORF">EKK97_13785</name>
</gene>
<dbReference type="KEGG" id="htx:EKK97_13785"/>
<evidence type="ECO:0000313" key="2">
    <source>
        <dbReference type="Proteomes" id="UP000464013"/>
    </source>
</evidence>
<proteinExistence type="predicted"/>
<dbReference type="AlphaFoldDB" id="A0A6I6SS06"/>
<name>A0A6I6SS06_9GAMM</name>
<dbReference type="EMBL" id="CP035042">
    <property type="protein sequence ID" value="QHC50437.1"/>
    <property type="molecule type" value="Genomic_DNA"/>
</dbReference>